<name>A0A840E2N1_9BACT</name>
<dbReference type="RefSeq" id="WP_183496084.1">
    <property type="nucleotide sequence ID" value="NZ_JACIFF010000006.1"/>
</dbReference>
<keyword evidence="2" id="KW-1185">Reference proteome</keyword>
<dbReference type="GO" id="GO:0045454">
    <property type="term" value="P:cell redox homeostasis"/>
    <property type="evidence" value="ECO:0007669"/>
    <property type="project" value="TreeGrafter"/>
</dbReference>
<dbReference type="EMBL" id="JACIFF010000006">
    <property type="protein sequence ID" value="MBB4079844.1"/>
    <property type="molecule type" value="Genomic_DNA"/>
</dbReference>
<dbReference type="InterPro" id="IPR036249">
    <property type="entry name" value="Thioredoxin-like_sf"/>
</dbReference>
<proteinExistence type="predicted"/>
<dbReference type="AlphaFoldDB" id="A0A840E2N1"/>
<dbReference type="GO" id="GO:0016853">
    <property type="term" value="F:isomerase activity"/>
    <property type="evidence" value="ECO:0007669"/>
    <property type="project" value="UniProtKB-KW"/>
</dbReference>
<dbReference type="Gene3D" id="3.40.30.10">
    <property type="entry name" value="Glutaredoxin"/>
    <property type="match status" value="1"/>
</dbReference>
<keyword evidence="1" id="KW-0413">Isomerase</keyword>
<accession>A0A840E2N1</accession>
<organism evidence="1 2">
    <name type="scientific">Neolewinella aquimaris</name>
    <dbReference type="NCBI Taxonomy" id="1835722"/>
    <lineage>
        <taxon>Bacteria</taxon>
        <taxon>Pseudomonadati</taxon>
        <taxon>Bacteroidota</taxon>
        <taxon>Saprospiria</taxon>
        <taxon>Saprospirales</taxon>
        <taxon>Lewinellaceae</taxon>
        <taxon>Neolewinella</taxon>
    </lineage>
</organism>
<gene>
    <name evidence="1" type="ORF">GGR28_002471</name>
</gene>
<evidence type="ECO:0000313" key="1">
    <source>
        <dbReference type="EMBL" id="MBB4079844.1"/>
    </source>
</evidence>
<sequence length="157" mass="17907">MHLLKVIFTGLLTCLILLPGSAQSGVRWLSFSQLADSLKVSPRPVFVDFYADWCTACVRMDRRAFRHPEVVRLLNDRYYAVRMDVESPDTIVFGGQVFVNERLGRVNPIHQIPLLMAGRRGKPFSLPAMVLLDEQFSATARYFQYLSAEQLIEILSD</sequence>
<comment type="caution">
    <text evidence="1">The sequence shown here is derived from an EMBL/GenBank/DDBJ whole genome shotgun (WGS) entry which is preliminary data.</text>
</comment>
<protein>
    <submittedName>
        <fullName evidence="1">Thiol-disulfide isomerase/thioredoxin</fullName>
    </submittedName>
</protein>
<evidence type="ECO:0000313" key="2">
    <source>
        <dbReference type="Proteomes" id="UP000576209"/>
    </source>
</evidence>
<dbReference type="SUPFAM" id="SSF52833">
    <property type="entry name" value="Thioredoxin-like"/>
    <property type="match status" value="1"/>
</dbReference>
<dbReference type="Pfam" id="PF13899">
    <property type="entry name" value="Thioredoxin_7"/>
    <property type="match status" value="1"/>
</dbReference>
<dbReference type="Proteomes" id="UP000576209">
    <property type="component" value="Unassembled WGS sequence"/>
</dbReference>
<dbReference type="PANTHER" id="PTHR32234:SF0">
    <property type="entry name" value="THIOL:DISULFIDE INTERCHANGE PROTEIN DSBD"/>
    <property type="match status" value="1"/>
</dbReference>
<reference evidence="1 2" key="1">
    <citation type="submission" date="2020-08" db="EMBL/GenBank/DDBJ databases">
        <title>Genomic Encyclopedia of Type Strains, Phase IV (KMG-IV): sequencing the most valuable type-strain genomes for metagenomic binning, comparative biology and taxonomic classification.</title>
        <authorList>
            <person name="Goeker M."/>
        </authorList>
    </citation>
    <scope>NUCLEOTIDE SEQUENCE [LARGE SCALE GENOMIC DNA]</scope>
    <source>
        <strain evidence="1 2">DSM 105137</strain>
    </source>
</reference>
<dbReference type="GO" id="GO:0015035">
    <property type="term" value="F:protein-disulfide reductase activity"/>
    <property type="evidence" value="ECO:0007669"/>
    <property type="project" value="TreeGrafter"/>
</dbReference>
<dbReference type="PANTHER" id="PTHR32234">
    <property type="entry name" value="THIOL:DISULFIDE INTERCHANGE PROTEIN DSBD"/>
    <property type="match status" value="1"/>
</dbReference>